<dbReference type="Gene3D" id="3.30.530.20">
    <property type="match status" value="1"/>
</dbReference>
<comment type="similarity">
    <text evidence="1">Belongs to the AHA1 family.</text>
</comment>
<proteinExistence type="inferred from homology"/>
<dbReference type="InterPro" id="IPR013538">
    <property type="entry name" value="ASHA1/2-like_C"/>
</dbReference>
<dbReference type="EMBL" id="JACHIN010000005">
    <property type="protein sequence ID" value="MBB5078662.1"/>
    <property type="molecule type" value="Genomic_DNA"/>
</dbReference>
<evidence type="ECO:0000259" key="2">
    <source>
        <dbReference type="Pfam" id="PF08327"/>
    </source>
</evidence>
<keyword evidence="4" id="KW-1185">Reference proteome</keyword>
<evidence type="ECO:0000313" key="4">
    <source>
        <dbReference type="Proteomes" id="UP000568380"/>
    </source>
</evidence>
<dbReference type="RefSeq" id="WP_184963591.1">
    <property type="nucleotide sequence ID" value="NZ_JACHIN010000005.1"/>
</dbReference>
<feature type="domain" description="Activator of Hsp90 ATPase homologue 1/2-like C-terminal" evidence="2">
    <location>
        <begin position="31"/>
        <end position="117"/>
    </location>
</feature>
<dbReference type="Pfam" id="PF08327">
    <property type="entry name" value="AHSA1"/>
    <property type="match status" value="1"/>
</dbReference>
<gene>
    <name evidence="3" type="ORF">HNR40_004148</name>
</gene>
<name>A0A7W8A363_9ACTN</name>
<dbReference type="AlphaFoldDB" id="A0A7W8A363"/>
<dbReference type="CDD" id="cd08899">
    <property type="entry name" value="SRPBCC_CalC_Aha1-like_6"/>
    <property type="match status" value="1"/>
</dbReference>
<dbReference type="InterPro" id="IPR023393">
    <property type="entry name" value="START-like_dom_sf"/>
</dbReference>
<evidence type="ECO:0000256" key="1">
    <source>
        <dbReference type="ARBA" id="ARBA00006817"/>
    </source>
</evidence>
<protein>
    <submittedName>
        <fullName evidence="3">Uncharacterized protein YndB with AHSA1/START domain</fullName>
    </submittedName>
</protein>
<evidence type="ECO:0000313" key="3">
    <source>
        <dbReference type="EMBL" id="MBB5078662.1"/>
    </source>
</evidence>
<comment type="caution">
    <text evidence="3">The sequence shown here is derived from an EMBL/GenBank/DDBJ whole genome shotgun (WGS) entry which is preliminary data.</text>
</comment>
<reference evidence="3 4" key="1">
    <citation type="submission" date="2020-08" db="EMBL/GenBank/DDBJ databases">
        <title>Genomic Encyclopedia of Type Strains, Phase IV (KMG-IV): sequencing the most valuable type-strain genomes for metagenomic binning, comparative biology and taxonomic classification.</title>
        <authorList>
            <person name="Goeker M."/>
        </authorList>
    </citation>
    <scope>NUCLEOTIDE SEQUENCE [LARGE SCALE GENOMIC DNA]</scope>
    <source>
        <strain evidence="3 4">DSM 45385</strain>
    </source>
</reference>
<organism evidence="3 4">
    <name type="scientific">Nonomuraea endophytica</name>
    <dbReference type="NCBI Taxonomy" id="714136"/>
    <lineage>
        <taxon>Bacteria</taxon>
        <taxon>Bacillati</taxon>
        <taxon>Actinomycetota</taxon>
        <taxon>Actinomycetes</taxon>
        <taxon>Streptosporangiales</taxon>
        <taxon>Streptosporangiaceae</taxon>
        <taxon>Nonomuraea</taxon>
    </lineage>
</organism>
<dbReference type="SUPFAM" id="SSF55961">
    <property type="entry name" value="Bet v1-like"/>
    <property type="match status" value="1"/>
</dbReference>
<sequence>MIDIAAHINATRRDVTRDEESVSVIMGRTYDAAVDDVWEALTDPDRIKRWLMPISGDLRVGGTFQLEGNAGGEILECEPPARYKVTFGDATSVIEVRLTATGDERTDLVLEHTVPLAMAQSGAGAFTVGPGWDGALLGLALFLTGEVKEGDDPVEAANSEEAQRYSLASVLAWETAITASGTATPEEVAAGKEMSMGFFAPGVD</sequence>
<dbReference type="Proteomes" id="UP000568380">
    <property type="component" value="Unassembled WGS sequence"/>
</dbReference>
<accession>A0A7W8A363</accession>